<protein>
    <submittedName>
        <fullName evidence="1">Putative secreted protein</fullName>
    </submittedName>
</protein>
<dbReference type="EMBL" id="GIFC01006957">
    <property type="protein sequence ID" value="MXU89040.1"/>
    <property type="molecule type" value="Transcribed_RNA"/>
</dbReference>
<name>A0A6B0UGN7_IXORI</name>
<sequence length="105" mass="11441">MVGVAMLALATMSISRIRGIPRVTFISPLPAKWKVLSVICVDGSPMLWAAKRPTGSPGSQMDFRLRRYTTFRKSSGDRTFLSRSVAEPSGDRLGSTSSLCGFLLM</sequence>
<proteinExistence type="predicted"/>
<reference evidence="1" key="1">
    <citation type="submission" date="2019-12" db="EMBL/GenBank/DDBJ databases">
        <title>An insight into the sialome of adult female Ixodes ricinus ticks feeding for 6 days.</title>
        <authorList>
            <person name="Perner J."/>
            <person name="Ribeiro J.M.C."/>
        </authorList>
    </citation>
    <scope>NUCLEOTIDE SEQUENCE</scope>
    <source>
        <strain evidence="1">Semi-engorged</strain>
        <tissue evidence="1">Salivary glands</tissue>
    </source>
</reference>
<organism evidence="1">
    <name type="scientific">Ixodes ricinus</name>
    <name type="common">Common tick</name>
    <name type="synonym">Acarus ricinus</name>
    <dbReference type="NCBI Taxonomy" id="34613"/>
    <lineage>
        <taxon>Eukaryota</taxon>
        <taxon>Metazoa</taxon>
        <taxon>Ecdysozoa</taxon>
        <taxon>Arthropoda</taxon>
        <taxon>Chelicerata</taxon>
        <taxon>Arachnida</taxon>
        <taxon>Acari</taxon>
        <taxon>Parasitiformes</taxon>
        <taxon>Ixodida</taxon>
        <taxon>Ixodoidea</taxon>
        <taxon>Ixodidae</taxon>
        <taxon>Ixodinae</taxon>
        <taxon>Ixodes</taxon>
    </lineage>
</organism>
<dbReference type="AlphaFoldDB" id="A0A6B0UGN7"/>
<accession>A0A6B0UGN7</accession>
<evidence type="ECO:0000313" key="1">
    <source>
        <dbReference type="EMBL" id="MXU89040.1"/>
    </source>
</evidence>